<sequence>MGQIHVQRVLRVKKNVPLPLQPRRLYIVLLEAVFSFPFCPRSSLSLCENIPFSFDLRVYNWKLHIYPPNLTFIFSCRIKINRHYD</sequence>
<protein>
    <submittedName>
        <fullName evidence="1">Uncharacterized protein</fullName>
    </submittedName>
</protein>
<evidence type="ECO:0000313" key="1">
    <source>
        <dbReference type="EMBL" id="KAG5375825.1"/>
    </source>
</evidence>
<gene>
    <name evidence="1" type="primary">A10p012200.1_BraROA</name>
    <name evidence="1" type="ORF">IGI04_040421</name>
</gene>
<evidence type="ECO:0000313" key="2">
    <source>
        <dbReference type="Proteomes" id="UP000823674"/>
    </source>
</evidence>
<dbReference type="EMBL" id="JADBGQ010000010">
    <property type="protein sequence ID" value="KAG5375825.1"/>
    <property type="molecule type" value="Genomic_DNA"/>
</dbReference>
<keyword evidence="2" id="KW-1185">Reference proteome</keyword>
<accession>A0ABQ7KMT1</accession>
<dbReference type="Proteomes" id="UP000823674">
    <property type="component" value="Chromosome A10"/>
</dbReference>
<organism evidence="1 2">
    <name type="scientific">Brassica rapa subsp. trilocularis</name>
    <dbReference type="NCBI Taxonomy" id="1813537"/>
    <lineage>
        <taxon>Eukaryota</taxon>
        <taxon>Viridiplantae</taxon>
        <taxon>Streptophyta</taxon>
        <taxon>Embryophyta</taxon>
        <taxon>Tracheophyta</taxon>
        <taxon>Spermatophyta</taxon>
        <taxon>Magnoliopsida</taxon>
        <taxon>eudicotyledons</taxon>
        <taxon>Gunneridae</taxon>
        <taxon>Pentapetalae</taxon>
        <taxon>rosids</taxon>
        <taxon>malvids</taxon>
        <taxon>Brassicales</taxon>
        <taxon>Brassicaceae</taxon>
        <taxon>Brassiceae</taxon>
        <taxon>Brassica</taxon>
    </lineage>
</organism>
<reference evidence="1 2" key="1">
    <citation type="submission" date="2021-03" db="EMBL/GenBank/DDBJ databases">
        <authorList>
            <person name="King G.J."/>
            <person name="Bancroft I."/>
            <person name="Baten A."/>
            <person name="Bloomfield J."/>
            <person name="Borpatragohain P."/>
            <person name="He Z."/>
            <person name="Irish N."/>
            <person name="Irwin J."/>
            <person name="Liu K."/>
            <person name="Mauleon R.P."/>
            <person name="Moore J."/>
            <person name="Morris R."/>
            <person name="Ostergaard L."/>
            <person name="Wang B."/>
            <person name="Wells R."/>
        </authorList>
    </citation>
    <scope>NUCLEOTIDE SEQUENCE [LARGE SCALE GENOMIC DNA]</scope>
    <source>
        <strain evidence="1">R-o-18</strain>
        <tissue evidence="1">Leaf</tissue>
    </source>
</reference>
<proteinExistence type="predicted"/>
<comment type="caution">
    <text evidence="1">The sequence shown here is derived from an EMBL/GenBank/DDBJ whole genome shotgun (WGS) entry which is preliminary data.</text>
</comment>
<name>A0ABQ7KMT1_BRACM</name>